<reference evidence="3" key="1">
    <citation type="submission" date="2013-06" db="EMBL/GenBank/DDBJ databases">
        <title>Complete Genome Sequence of Hyperthermophilic Palaeococcus pacificus DY20341T, Isolated from a Deep-Sea Hydrothermal Sediments.</title>
        <authorList>
            <person name="Zeng X."/>
            <person name="Shao Z."/>
        </authorList>
    </citation>
    <scope>NUCLEOTIDE SEQUENCE [LARGE SCALE GENOMIC DNA]</scope>
    <source>
        <strain evidence="3">DY20341</strain>
    </source>
</reference>
<dbReference type="InterPro" id="IPR013783">
    <property type="entry name" value="Ig-like_fold"/>
</dbReference>
<feature type="transmembrane region" description="Helical" evidence="1">
    <location>
        <begin position="883"/>
        <end position="901"/>
    </location>
</feature>
<dbReference type="PANTHER" id="PTHR35902:SF3">
    <property type="entry name" value="NPCBM-ASSOCIATED, NEW3 DOMAIN OF ALPHA-GALACTOSIDASE"/>
    <property type="match status" value="1"/>
</dbReference>
<dbReference type="eggNOG" id="arCOG02079">
    <property type="taxonomic scope" value="Archaea"/>
</dbReference>
<dbReference type="HOGENOM" id="CLU_320984_0_0_2"/>
<dbReference type="KEGG" id="ppac:PAP_07870"/>
<protein>
    <recommendedName>
        <fullName evidence="4">S-layer domain-containing protein</fullName>
    </recommendedName>
</protein>
<name>A0A075LZF6_9EURY</name>
<reference evidence="2 3" key="2">
    <citation type="journal article" date="2015" name="Genome Announc.">
        <title>Complete Genome Sequence of Hyperthermophilic Piezophilic Archaeon Palaeococcus pacificus DY20341T, Isolated from Deep-Sea Hydrothermal Sediments.</title>
        <authorList>
            <person name="Zeng X."/>
            <person name="Jebbar M."/>
            <person name="Shao Z."/>
        </authorList>
    </citation>
    <scope>NUCLEOTIDE SEQUENCE [LARGE SCALE GENOMIC DNA]</scope>
    <source>
        <strain evidence="2 3">DY20341</strain>
    </source>
</reference>
<evidence type="ECO:0000313" key="2">
    <source>
        <dbReference type="EMBL" id="AIF69963.1"/>
    </source>
</evidence>
<dbReference type="AlphaFoldDB" id="A0A075LZF6"/>
<keyword evidence="3" id="KW-1185">Reference proteome</keyword>
<dbReference type="RefSeq" id="WP_048165461.1">
    <property type="nucleotide sequence ID" value="NZ_CP006019.1"/>
</dbReference>
<sequence length="906" mass="100191">MRSKVFSLLMGVILLSSMFNIALAQETVLFEGYLDKGESLLVGPLVITVADVHKNYLNGTYEALVVVLKDGKPINEVATPIINPNTALIQSLMQNQTFLTLMGETLGYNMTDPLDQAQFYGWLQTASEEEVFNAIVATIQAHPELGLTQEDLVNVQIEYNYIRENQTIELDVDGDKVSITALQVYPNGAKLSISGPYEWKASTMPAYLTTWVEAPKSVNPGEEVTVKVYLKNEGALKARYVNVIVSPMPLTMSEGSQETSSNALAQALSQSGVVQSVFLPVDSATQYVEYLEGKEEKVLEFHFKLNENAVPGTYPLYVNVVYSVGMGQSLTQMQSFNYVGITVARESDATFALENVETPKIVHPGEDFEVKVRLKNVGMEEAKNLLIKLETSPSLESTDTLKAPKLETPILIGNATDQYYTSLVGTNREVEYTFKLHVSEDAKTGSYPLTLKLEYYSGDAKEGKSQSFEFSIQVLESRKAFIEIERIEVEPKKIEPGDDFTLKITLKNVGEETARGFELKLLPYETQVQGEIKNVDLSSLQSLPIQGSQAISENLQTALNQLIQELAKRNVEAFLPIGEDNSKYVSEIQPNQEVTLEFHVKANEKLENGVYPVRLGISYLSSPNDEKVSDERLVGVEIIGKEELIISKVSTSPSRVLAGTNNVEISLEVENIGSGSARYVLLKPEPNDPFELSETSEQVINLGTLSQGDSAKAVFRVNVKDSISGGTYEIPVKISYKDALGEKQEITLKVPIIVNEKPKVEVESIKFDKKPLQGEDVKIYIKIKNIGGEQAENVIIEGVVKANQPFTLTKRTDYVGTLDPGKDGEGVLELSINRDAIPKEYTIQVRIRAVGDKESGDDNVYIFEDSIKVPIEENIKQKTELKTMGAVVGILALLAVIVTYLRRKRA</sequence>
<dbReference type="PANTHER" id="PTHR35902">
    <property type="entry name" value="S-LAYER DOMAIN-LIKE PROTEIN-RELATED"/>
    <property type="match status" value="1"/>
</dbReference>
<dbReference type="GeneID" id="24842675"/>
<dbReference type="OrthoDB" id="56770at2157"/>
<dbReference type="STRING" id="1343739.PAP_07870"/>
<dbReference type="Proteomes" id="UP000027981">
    <property type="component" value="Chromosome"/>
</dbReference>
<dbReference type="Gene3D" id="2.60.40.680">
    <property type="match status" value="2"/>
</dbReference>
<dbReference type="EMBL" id="CP006019">
    <property type="protein sequence ID" value="AIF69963.1"/>
    <property type="molecule type" value="Genomic_DNA"/>
</dbReference>
<accession>A0A075LZF6</accession>
<dbReference type="Gene3D" id="2.60.40.10">
    <property type="entry name" value="Immunoglobulins"/>
    <property type="match status" value="2"/>
</dbReference>
<keyword evidence="1" id="KW-0472">Membrane</keyword>
<evidence type="ECO:0000256" key="1">
    <source>
        <dbReference type="SAM" id="Phobius"/>
    </source>
</evidence>
<keyword evidence="1" id="KW-1133">Transmembrane helix</keyword>
<dbReference type="eggNOG" id="arCOG03418">
    <property type="taxonomic scope" value="Archaea"/>
</dbReference>
<evidence type="ECO:0008006" key="4">
    <source>
        <dbReference type="Google" id="ProtNLM"/>
    </source>
</evidence>
<gene>
    <name evidence="2" type="ORF">PAP_07870</name>
</gene>
<proteinExistence type="predicted"/>
<evidence type="ECO:0000313" key="3">
    <source>
        <dbReference type="Proteomes" id="UP000027981"/>
    </source>
</evidence>
<keyword evidence="1" id="KW-0812">Transmembrane</keyword>
<organism evidence="2 3">
    <name type="scientific">Palaeococcus pacificus DY20341</name>
    <dbReference type="NCBI Taxonomy" id="1343739"/>
    <lineage>
        <taxon>Archaea</taxon>
        <taxon>Methanobacteriati</taxon>
        <taxon>Methanobacteriota</taxon>
        <taxon>Thermococci</taxon>
        <taxon>Thermococcales</taxon>
        <taxon>Thermococcaceae</taxon>
        <taxon>Palaeococcus</taxon>
    </lineage>
</organism>